<name>A0A8S2W5H0_9BILA</name>
<sequence>MKLQKQNFHRLLSSAASTTSSISTDKQQVIQINLAGSNSRTTATSVEIQSTELASDTQRAVLHQRKQALMKAIQSIN</sequence>
<evidence type="ECO:0000313" key="1">
    <source>
        <dbReference type="EMBL" id="CAF4424732.1"/>
    </source>
</evidence>
<evidence type="ECO:0000313" key="2">
    <source>
        <dbReference type="Proteomes" id="UP000681967"/>
    </source>
</evidence>
<dbReference type="Proteomes" id="UP000681967">
    <property type="component" value="Unassembled WGS sequence"/>
</dbReference>
<proteinExistence type="predicted"/>
<gene>
    <name evidence="1" type="ORF">BYL167_LOCUS32613</name>
</gene>
<reference evidence="1" key="1">
    <citation type="submission" date="2021-02" db="EMBL/GenBank/DDBJ databases">
        <authorList>
            <person name="Nowell W R."/>
        </authorList>
    </citation>
    <scope>NUCLEOTIDE SEQUENCE</scope>
</reference>
<dbReference type="AlphaFoldDB" id="A0A8S2W5H0"/>
<accession>A0A8S2W5H0</accession>
<feature type="non-terminal residue" evidence="1">
    <location>
        <position position="77"/>
    </location>
</feature>
<organism evidence="1 2">
    <name type="scientific">Rotaria magnacalcarata</name>
    <dbReference type="NCBI Taxonomy" id="392030"/>
    <lineage>
        <taxon>Eukaryota</taxon>
        <taxon>Metazoa</taxon>
        <taxon>Spiralia</taxon>
        <taxon>Gnathifera</taxon>
        <taxon>Rotifera</taxon>
        <taxon>Eurotatoria</taxon>
        <taxon>Bdelloidea</taxon>
        <taxon>Philodinida</taxon>
        <taxon>Philodinidae</taxon>
        <taxon>Rotaria</taxon>
    </lineage>
</organism>
<protein>
    <submittedName>
        <fullName evidence="1">Uncharacterized protein</fullName>
    </submittedName>
</protein>
<dbReference type="EMBL" id="CAJOBH010060962">
    <property type="protein sequence ID" value="CAF4424732.1"/>
    <property type="molecule type" value="Genomic_DNA"/>
</dbReference>
<comment type="caution">
    <text evidence="1">The sequence shown here is derived from an EMBL/GenBank/DDBJ whole genome shotgun (WGS) entry which is preliminary data.</text>
</comment>